<name>A0A448XGJ7_9PLAT</name>
<evidence type="ECO:0000313" key="3">
    <source>
        <dbReference type="Proteomes" id="UP000784294"/>
    </source>
</evidence>
<proteinExistence type="predicted"/>
<feature type="region of interest" description="Disordered" evidence="1">
    <location>
        <begin position="81"/>
        <end position="102"/>
    </location>
</feature>
<comment type="caution">
    <text evidence="2">The sequence shown here is derived from an EMBL/GenBank/DDBJ whole genome shotgun (WGS) entry which is preliminary data.</text>
</comment>
<organism evidence="2 3">
    <name type="scientific">Protopolystoma xenopodis</name>
    <dbReference type="NCBI Taxonomy" id="117903"/>
    <lineage>
        <taxon>Eukaryota</taxon>
        <taxon>Metazoa</taxon>
        <taxon>Spiralia</taxon>
        <taxon>Lophotrochozoa</taxon>
        <taxon>Platyhelminthes</taxon>
        <taxon>Monogenea</taxon>
        <taxon>Polyopisthocotylea</taxon>
        <taxon>Polystomatidea</taxon>
        <taxon>Polystomatidae</taxon>
        <taxon>Protopolystoma</taxon>
    </lineage>
</organism>
<feature type="compositionally biased region" description="Basic residues" evidence="1">
    <location>
        <begin position="306"/>
        <end position="318"/>
    </location>
</feature>
<gene>
    <name evidence="2" type="ORF">PXEA_LOCUS29645</name>
</gene>
<reference evidence="2" key="1">
    <citation type="submission" date="2018-11" db="EMBL/GenBank/DDBJ databases">
        <authorList>
            <consortium name="Pathogen Informatics"/>
        </authorList>
    </citation>
    <scope>NUCLEOTIDE SEQUENCE</scope>
</reference>
<keyword evidence="3" id="KW-1185">Reference proteome</keyword>
<feature type="region of interest" description="Disordered" evidence="1">
    <location>
        <begin position="279"/>
        <end position="353"/>
    </location>
</feature>
<dbReference type="AlphaFoldDB" id="A0A448XGJ7"/>
<evidence type="ECO:0000313" key="2">
    <source>
        <dbReference type="EMBL" id="VEL36205.1"/>
    </source>
</evidence>
<feature type="region of interest" description="Disordered" evidence="1">
    <location>
        <begin position="151"/>
        <end position="203"/>
    </location>
</feature>
<accession>A0A448XGJ7</accession>
<sequence length="408" mass="44767">MPSFRANPKARPCRGIACSSRRRSDKMSKQALCSRPSERTVVVSILPVGRRRSIFETLAYDRETVRQSVPNSLAAVLTADPLRRPNRPPTQPASRLTDTDRAACQSGGTALIDPLDRLGRPHGCTNFPKTVHSHTHTRTWAQVSAAINAHQPAHTHTHKHTNRQVDVQVGKRSGPSERRLRVRSLSLSPSSKRHARAGRLRQTLPPMLYPSALSTRLPNTRPVSPSAFYRFCRLGHLSVGRACAGADPGLRVAASAEMSGRDEHSILELTSKLWRRRVEPGGGRSEQAALDGERVQPAPGAGQVKGRSKQRDKKKRNKQASAAGLTLRESASLEQTTPKGSRAGHHDRRLPDFTAGRRGVNTTFQDAHPPPLLVCSTKRAAKVECNCSDSFLPRNREAVRPVSIQAKP</sequence>
<protein>
    <submittedName>
        <fullName evidence="2">Uncharacterized protein</fullName>
    </submittedName>
</protein>
<evidence type="ECO:0000256" key="1">
    <source>
        <dbReference type="SAM" id="MobiDB-lite"/>
    </source>
</evidence>
<feature type="compositionally biased region" description="Basic residues" evidence="1">
    <location>
        <begin position="153"/>
        <end position="162"/>
    </location>
</feature>
<dbReference type="EMBL" id="CAAALY010251648">
    <property type="protein sequence ID" value="VEL36205.1"/>
    <property type="molecule type" value="Genomic_DNA"/>
</dbReference>
<dbReference type="Proteomes" id="UP000784294">
    <property type="component" value="Unassembled WGS sequence"/>
</dbReference>